<gene>
    <name evidence="2" type="ORF">LSAT_V11C400212460</name>
</gene>
<evidence type="ECO:0008006" key="4">
    <source>
        <dbReference type="Google" id="ProtNLM"/>
    </source>
</evidence>
<comment type="caution">
    <text evidence="2">The sequence shown here is derived from an EMBL/GenBank/DDBJ whole genome shotgun (WGS) entry which is preliminary data.</text>
</comment>
<dbReference type="Proteomes" id="UP000235145">
    <property type="component" value="Unassembled WGS sequence"/>
</dbReference>
<reference evidence="2 3" key="1">
    <citation type="journal article" date="2017" name="Nat. Commun.">
        <title>Genome assembly with in vitro proximity ligation data and whole-genome triplication in lettuce.</title>
        <authorList>
            <person name="Reyes-Chin-Wo S."/>
            <person name="Wang Z."/>
            <person name="Yang X."/>
            <person name="Kozik A."/>
            <person name="Arikit S."/>
            <person name="Song C."/>
            <person name="Xia L."/>
            <person name="Froenicke L."/>
            <person name="Lavelle D.O."/>
            <person name="Truco M.J."/>
            <person name="Xia R."/>
            <person name="Zhu S."/>
            <person name="Xu C."/>
            <person name="Xu H."/>
            <person name="Xu X."/>
            <person name="Cox K."/>
            <person name="Korf I."/>
            <person name="Meyers B.C."/>
            <person name="Michelmore R.W."/>
        </authorList>
    </citation>
    <scope>NUCLEOTIDE SEQUENCE [LARGE SCALE GENOMIC DNA]</scope>
    <source>
        <strain evidence="3">cv. Salinas</strain>
        <tissue evidence="2">Seedlings</tissue>
    </source>
</reference>
<protein>
    <recommendedName>
        <fullName evidence="4">Zinc finger GRF-type domain-containing protein</fullName>
    </recommendedName>
</protein>
<dbReference type="AlphaFoldDB" id="A0A9R1XDG6"/>
<evidence type="ECO:0000256" key="1">
    <source>
        <dbReference type="SAM" id="MobiDB-lite"/>
    </source>
</evidence>
<keyword evidence="3" id="KW-1185">Reference proteome</keyword>
<feature type="region of interest" description="Disordered" evidence="1">
    <location>
        <begin position="1"/>
        <end position="28"/>
    </location>
</feature>
<evidence type="ECO:0000313" key="2">
    <source>
        <dbReference type="EMBL" id="KAJ0208761.1"/>
    </source>
</evidence>
<organism evidence="2 3">
    <name type="scientific">Lactuca sativa</name>
    <name type="common">Garden lettuce</name>
    <dbReference type="NCBI Taxonomy" id="4236"/>
    <lineage>
        <taxon>Eukaryota</taxon>
        <taxon>Viridiplantae</taxon>
        <taxon>Streptophyta</taxon>
        <taxon>Embryophyta</taxon>
        <taxon>Tracheophyta</taxon>
        <taxon>Spermatophyta</taxon>
        <taxon>Magnoliopsida</taxon>
        <taxon>eudicotyledons</taxon>
        <taxon>Gunneridae</taxon>
        <taxon>Pentapetalae</taxon>
        <taxon>asterids</taxon>
        <taxon>campanulids</taxon>
        <taxon>Asterales</taxon>
        <taxon>Asteraceae</taxon>
        <taxon>Cichorioideae</taxon>
        <taxon>Cichorieae</taxon>
        <taxon>Lactucinae</taxon>
        <taxon>Lactuca</taxon>
    </lineage>
</organism>
<feature type="compositionally biased region" description="Low complexity" evidence="1">
    <location>
        <begin position="14"/>
        <end position="24"/>
    </location>
</feature>
<proteinExistence type="predicted"/>
<accession>A0A9R1XDG6</accession>
<dbReference type="EMBL" id="NBSK02000004">
    <property type="protein sequence ID" value="KAJ0208761.1"/>
    <property type="molecule type" value="Genomic_DNA"/>
</dbReference>
<feature type="compositionally biased region" description="Basic residues" evidence="1">
    <location>
        <begin position="1"/>
        <end position="13"/>
    </location>
</feature>
<evidence type="ECO:0000313" key="3">
    <source>
        <dbReference type="Proteomes" id="UP000235145"/>
    </source>
</evidence>
<name>A0A9R1XDG6_LACSA</name>
<sequence length="107" mass="12360">MIREVRIRRRRKMSSGSRISTGSSNQRVDKKVLCDCEHPSRIRTSKTKDNPGKKFRVCPNSLVNTKKPENMKPIAEDTLLDFADYLKQVLEDVASVREEVKQLKVMI</sequence>